<dbReference type="PANTHER" id="PTHR12649:SF11">
    <property type="entry name" value="PEPTIDYL-TRNA HYDROLASE 2, MITOCHONDRIAL"/>
    <property type="match status" value="1"/>
</dbReference>
<evidence type="ECO:0000313" key="5">
    <source>
        <dbReference type="EMBL" id="PHV65843.1"/>
    </source>
</evidence>
<evidence type="ECO:0000256" key="3">
    <source>
        <dbReference type="ARBA" id="ARBA00038050"/>
    </source>
</evidence>
<dbReference type="InterPro" id="IPR023476">
    <property type="entry name" value="Pep_tRNA_hydro_II_dom_sf"/>
</dbReference>
<dbReference type="Pfam" id="PF01981">
    <property type="entry name" value="PTH2"/>
    <property type="match status" value="1"/>
</dbReference>
<dbReference type="RefSeq" id="WP_099384152.1">
    <property type="nucleotide sequence ID" value="NZ_PEBD01000010.1"/>
</dbReference>
<gene>
    <name evidence="5" type="ORF">CSW57_19285</name>
</gene>
<name>A0A2G3PJC9_WILMA</name>
<dbReference type="PANTHER" id="PTHR12649">
    <property type="entry name" value="PEPTIDYL-TRNA HYDROLASE 2"/>
    <property type="match status" value="1"/>
</dbReference>
<keyword evidence="2 5" id="KW-0378">Hydrolase</keyword>
<sequence>MVAPDADNTFGQRYRRLTEYVGGGSDPVDPGQVLAMPMVLHIPKADPPPRTALLNAAASAVAALCLDPRSGGDGPWSEPMDAWCDARIRKIARRARGSHWSAAQEVPGVTARCGSAEARAIVPGPVGDIDRRIGRLQIGGTDVPGDDADVGTGPVLWVNPTLEMTVGKLAAQVGHAAMLVVRLMSVEAAERWWSDGCPVRVRTASPTDWTRLIDADLTGHAVAVRDAGFTEIAPGSVTVIAEVGQAGPGSAD</sequence>
<dbReference type="EC" id="3.1.1.29" evidence="1"/>
<evidence type="ECO:0000256" key="1">
    <source>
        <dbReference type="ARBA" id="ARBA00013260"/>
    </source>
</evidence>
<evidence type="ECO:0000256" key="4">
    <source>
        <dbReference type="ARBA" id="ARBA00048707"/>
    </source>
</evidence>
<comment type="caution">
    <text evidence="5">The sequence shown here is derived from an EMBL/GenBank/DDBJ whole genome shotgun (WGS) entry which is preliminary data.</text>
</comment>
<dbReference type="Gene3D" id="3.40.1490.10">
    <property type="entry name" value="Bit1"/>
    <property type="match status" value="1"/>
</dbReference>
<organism evidence="5 6">
    <name type="scientific">Williamsia marianensis</name>
    <dbReference type="NCBI Taxonomy" id="85044"/>
    <lineage>
        <taxon>Bacteria</taxon>
        <taxon>Bacillati</taxon>
        <taxon>Actinomycetota</taxon>
        <taxon>Actinomycetes</taxon>
        <taxon>Mycobacteriales</taxon>
        <taxon>Nocardiaceae</taxon>
        <taxon>Williamsia</taxon>
    </lineage>
</organism>
<dbReference type="GO" id="GO:0004045">
    <property type="term" value="F:peptidyl-tRNA hydrolase activity"/>
    <property type="evidence" value="ECO:0007669"/>
    <property type="project" value="UniProtKB-EC"/>
</dbReference>
<evidence type="ECO:0000256" key="2">
    <source>
        <dbReference type="ARBA" id="ARBA00022801"/>
    </source>
</evidence>
<proteinExistence type="inferred from homology"/>
<protein>
    <recommendedName>
        <fullName evidence="1">peptidyl-tRNA hydrolase</fullName>
        <ecNumber evidence="1">3.1.1.29</ecNumber>
    </recommendedName>
</protein>
<reference evidence="5 6" key="1">
    <citation type="submission" date="2017-10" db="EMBL/GenBank/DDBJ databases">
        <title>The draft genome sequence of Williamsia sp. BULT 1.1 isolated from the semi-arid grassland soils from South Africa.</title>
        <authorList>
            <person name="Kabwe M.H."/>
            <person name="Govender N."/>
            <person name="Mutseka Lunga P."/>
            <person name="Vikram S."/>
            <person name="Makhalanyane T.P."/>
        </authorList>
    </citation>
    <scope>NUCLEOTIDE SEQUENCE [LARGE SCALE GENOMIC DNA]</scope>
    <source>
        <strain evidence="5 6">BULT 1.1</strain>
    </source>
</reference>
<comment type="similarity">
    <text evidence="3">Belongs to the PTH2 family.</text>
</comment>
<dbReference type="InterPro" id="IPR002833">
    <property type="entry name" value="PTH2"/>
</dbReference>
<evidence type="ECO:0000313" key="6">
    <source>
        <dbReference type="Proteomes" id="UP000225108"/>
    </source>
</evidence>
<comment type="catalytic activity">
    <reaction evidence="4">
        <text>an N-acyl-L-alpha-aminoacyl-tRNA + H2O = an N-acyl-L-amino acid + a tRNA + H(+)</text>
        <dbReference type="Rhea" id="RHEA:54448"/>
        <dbReference type="Rhea" id="RHEA-COMP:10123"/>
        <dbReference type="Rhea" id="RHEA-COMP:13883"/>
        <dbReference type="ChEBI" id="CHEBI:15377"/>
        <dbReference type="ChEBI" id="CHEBI:15378"/>
        <dbReference type="ChEBI" id="CHEBI:59874"/>
        <dbReference type="ChEBI" id="CHEBI:78442"/>
        <dbReference type="ChEBI" id="CHEBI:138191"/>
        <dbReference type="EC" id="3.1.1.29"/>
    </reaction>
</comment>
<dbReference type="SUPFAM" id="SSF102462">
    <property type="entry name" value="Peptidyl-tRNA hydrolase II"/>
    <property type="match status" value="1"/>
</dbReference>
<accession>A0A2G3PJC9</accession>
<dbReference type="EMBL" id="PEBD01000010">
    <property type="protein sequence ID" value="PHV65843.1"/>
    <property type="molecule type" value="Genomic_DNA"/>
</dbReference>
<dbReference type="AlphaFoldDB" id="A0A2G3PJC9"/>
<dbReference type="Proteomes" id="UP000225108">
    <property type="component" value="Unassembled WGS sequence"/>
</dbReference>